<protein>
    <submittedName>
        <fullName evidence="1">Uncharacterized protein</fullName>
    </submittedName>
</protein>
<evidence type="ECO:0000313" key="1">
    <source>
        <dbReference type="EMBL" id="EGB02292.1"/>
    </source>
</evidence>
<dbReference type="GeneID" id="20227183"/>
<dbReference type="SUPFAM" id="SSF50998">
    <property type="entry name" value="Quinoprotein alcohol dehydrogenase-like"/>
    <property type="match status" value="1"/>
</dbReference>
<name>F0YRG7_AURAN</name>
<organism evidence="2">
    <name type="scientific">Aureococcus anophagefferens</name>
    <name type="common">Harmful bloom alga</name>
    <dbReference type="NCBI Taxonomy" id="44056"/>
    <lineage>
        <taxon>Eukaryota</taxon>
        <taxon>Sar</taxon>
        <taxon>Stramenopiles</taxon>
        <taxon>Ochrophyta</taxon>
        <taxon>Pelagophyceae</taxon>
        <taxon>Pelagomonadales</taxon>
        <taxon>Pelagomonadaceae</taxon>
        <taxon>Aureococcus</taxon>
    </lineage>
</organism>
<reference evidence="1 2" key="1">
    <citation type="journal article" date="2011" name="Proc. Natl. Acad. Sci. U.S.A.">
        <title>Niche of harmful alga Aureococcus anophagefferens revealed through ecogenomics.</title>
        <authorList>
            <person name="Gobler C.J."/>
            <person name="Berry D.L."/>
            <person name="Dyhrman S.T."/>
            <person name="Wilhelm S.W."/>
            <person name="Salamov A."/>
            <person name="Lobanov A.V."/>
            <person name="Zhang Y."/>
            <person name="Collier J.L."/>
            <person name="Wurch L.L."/>
            <person name="Kustka A.B."/>
            <person name="Dill B.D."/>
            <person name="Shah M."/>
            <person name="VerBerkmoes N.C."/>
            <person name="Kuo A."/>
            <person name="Terry A."/>
            <person name="Pangilinan J."/>
            <person name="Lindquist E.A."/>
            <person name="Lucas S."/>
            <person name="Paulsen I.T."/>
            <person name="Hattenrath-Lehmann T.K."/>
            <person name="Talmage S.C."/>
            <person name="Walker E.A."/>
            <person name="Koch F."/>
            <person name="Burson A.M."/>
            <person name="Marcoval M.A."/>
            <person name="Tang Y.Z."/>
            <person name="Lecleir G.R."/>
            <person name="Coyne K.J."/>
            <person name="Berg G.M."/>
            <person name="Bertrand E.M."/>
            <person name="Saito M.A."/>
            <person name="Gladyshev V.N."/>
            <person name="Grigoriev I.V."/>
        </authorList>
    </citation>
    <scope>NUCLEOTIDE SEQUENCE [LARGE SCALE GENOMIC DNA]</scope>
    <source>
        <strain evidence="2">CCMP 1984</strain>
    </source>
</reference>
<dbReference type="RefSeq" id="XP_009043009.1">
    <property type="nucleotide sequence ID" value="XM_009044761.1"/>
</dbReference>
<evidence type="ECO:0000313" key="2">
    <source>
        <dbReference type="Proteomes" id="UP000002729"/>
    </source>
</evidence>
<accession>F0YRG7</accession>
<dbReference type="Proteomes" id="UP000002729">
    <property type="component" value="Unassembled WGS sequence"/>
</dbReference>
<dbReference type="OrthoDB" id="10665656at2759"/>
<dbReference type="InterPro" id="IPR011047">
    <property type="entry name" value="Quinoprotein_ADH-like_sf"/>
</dbReference>
<keyword evidence="2" id="KW-1185">Reference proteome</keyword>
<dbReference type="KEGG" id="aaf:AURANDRAFT_69015"/>
<gene>
    <name evidence="1" type="ORF">AURANDRAFT_69015</name>
</gene>
<proteinExistence type="predicted"/>
<dbReference type="EMBL" id="GL833641">
    <property type="protein sequence ID" value="EGB02292.1"/>
    <property type="molecule type" value="Genomic_DNA"/>
</dbReference>
<sequence>MVRVPRAALEDVSEMQLWEGLLVAAMAIAFCHFAFQAIRPAPPAKDDGAVERDRKRALADTVVRSGPWELLEKARPGETFSSLRIDDGLHAFWVARGGGEAVVRRRVLRGCLEGRVGDEPLSGRGVAGYAPLDGGVALFDGSGAACLTIPENEVTGPEIVRVHEPPPNSPHVAGAPALDVSRATRSHCGGFMHAALVAPRGSAVVAVDLTSGKEATVYAGDEPVAAAAVSEDGTGLVLFVGDRVLCAALDADRRATGDAAELLRADAPLVGAPVFRGGRVFVATARGVHDLAWDGRGAGALRYAAPAGDTVAAFALAANGALFVAAGAKTVHPLPEPAPAAVRELAVSPGGDLYCLADHGCLFKYAEAATK</sequence>
<dbReference type="AlphaFoldDB" id="F0YRG7"/>
<dbReference type="InParanoid" id="F0YRG7"/>